<evidence type="ECO:0000256" key="4">
    <source>
        <dbReference type="PROSITE-ProRule" id="PRU00335"/>
    </source>
</evidence>
<feature type="domain" description="HTH tetR-type" evidence="5">
    <location>
        <begin position="10"/>
        <end position="70"/>
    </location>
</feature>
<evidence type="ECO:0000313" key="9">
    <source>
        <dbReference type="Proteomes" id="UP000565205"/>
    </source>
</evidence>
<dbReference type="EMBL" id="JACHXV010000005">
    <property type="protein sequence ID" value="MBB3173862.1"/>
    <property type="molecule type" value="Genomic_DNA"/>
</dbReference>
<evidence type="ECO:0000256" key="3">
    <source>
        <dbReference type="ARBA" id="ARBA00023163"/>
    </source>
</evidence>
<gene>
    <name evidence="6" type="ORF">FHR90_001694</name>
    <name evidence="7" type="ORF">HUK83_02245</name>
</gene>
<evidence type="ECO:0000256" key="2">
    <source>
        <dbReference type="ARBA" id="ARBA00023125"/>
    </source>
</evidence>
<dbReference type="PANTHER" id="PTHR30055:SF234">
    <property type="entry name" value="HTH-TYPE TRANSCRIPTIONAL REGULATOR BETI"/>
    <property type="match status" value="1"/>
</dbReference>
<keyword evidence="3" id="KW-0804">Transcription</keyword>
<dbReference type="EMBL" id="JABXXQ010000016">
    <property type="protein sequence ID" value="NVN29165.1"/>
    <property type="molecule type" value="Genomic_DNA"/>
</dbReference>
<proteinExistence type="predicted"/>
<protein>
    <submittedName>
        <fullName evidence="6 7">AcrR family transcriptional regulator</fullName>
    </submittedName>
</protein>
<evidence type="ECO:0000313" key="7">
    <source>
        <dbReference type="EMBL" id="NVN29165.1"/>
    </source>
</evidence>
<dbReference type="InterPro" id="IPR009057">
    <property type="entry name" value="Homeodomain-like_sf"/>
</dbReference>
<evidence type="ECO:0000259" key="5">
    <source>
        <dbReference type="PROSITE" id="PS50977"/>
    </source>
</evidence>
<dbReference type="Proteomes" id="UP000565205">
    <property type="component" value="Unassembled WGS sequence"/>
</dbReference>
<dbReference type="AlphaFoldDB" id="A0A839V2Q4"/>
<dbReference type="Pfam" id="PF00440">
    <property type="entry name" value="TetR_N"/>
    <property type="match status" value="1"/>
</dbReference>
<keyword evidence="2 4" id="KW-0238">DNA-binding</keyword>
<organism evidence="6 8">
    <name type="scientific">Endobacter medicaginis</name>
    <dbReference type="NCBI Taxonomy" id="1181271"/>
    <lineage>
        <taxon>Bacteria</taxon>
        <taxon>Pseudomonadati</taxon>
        <taxon>Pseudomonadota</taxon>
        <taxon>Alphaproteobacteria</taxon>
        <taxon>Acetobacterales</taxon>
        <taxon>Acetobacteraceae</taxon>
        <taxon>Endobacter</taxon>
    </lineage>
</organism>
<evidence type="ECO:0000313" key="6">
    <source>
        <dbReference type="EMBL" id="MBB3173862.1"/>
    </source>
</evidence>
<keyword evidence="8" id="KW-1185">Reference proteome</keyword>
<dbReference type="SUPFAM" id="SSF46689">
    <property type="entry name" value="Homeodomain-like"/>
    <property type="match status" value="1"/>
</dbReference>
<dbReference type="InterPro" id="IPR041586">
    <property type="entry name" value="PsrA_TetR_C"/>
</dbReference>
<dbReference type="Gene3D" id="1.10.357.10">
    <property type="entry name" value="Tetracycline Repressor, domain 2"/>
    <property type="match status" value="1"/>
</dbReference>
<reference evidence="7 9" key="1">
    <citation type="submission" date="2020-06" db="EMBL/GenBank/DDBJ databases">
        <title>Description of novel acetic acid bacteria.</title>
        <authorList>
            <person name="Sombolestani A."/>
        </authorList>
    </citation>
    <scope>NUCLEOTIDE SEQUENCE [LARGE SCALE GENOMIC DNA]</scope>
    <source>
        <strain evidence="7 9">LMG 26838</strain>
    </source>
</reference>
<evidence type="ECO:0000313" key="8">
    <source>
        <dbReference type="Proteomes" id="UP000557688"/>
    </source>
</evidence>
<dbReference type="InterPro" id="IPR036271">
    <property type="entry name" value="Tet_transcr_reg_TetR-rel_C_sf"/>
</dbReference>
<keyword evidence="1" id="KW-0805">Transcription regulation</keyword>
<sequence>MAEKRKAPESDTKNRILDAAERLYVEHGVDGVSLRPVTAAARANLAAVNYHFGSRDNLLRAMLERRLDPLNAARDRLLDACEARWGERLACEHMLAALFVPALHQAREAGESGYERMRFLGRVYSDASPLVTGLLKSRYDATQRRFLAGFARSLPELALPDLKLRLSFVMKAVAGVVAGSGLREVLVAFGRDGTDIPTASSEIAILASFGNLMAGALMAPARTDARLRIFDDVFSLSGPNTDRPEGVAASLQMDAAE</sequence>
<comment type="caution">
    <text evidence="6">The sequence shown here is derived from an EMBL/GenBank/DDBJ whole genome shotgun (WGS) entry which is preliminary data.</text>
</comment>
<dbReference type="Pfam" id="PF17939">
    <property type="entry name" value="TetR_C_30"/>
    <property type="match status" value="1"/>
</dbReference>
<dbReference type="PRINTS" id="PR00455">
    <property type="entry name" value="HTHTETR"/>
</dbReference>
<dbReference type="PROSITE" id="PS50977">
    <property type="entry name" value="HTH_TETR_2"/>
    <property type="match status" value="1"/>
</dbReference>
<dbReference type="InterPro" id="IPR001647">
    <property type="entry name" value="HTH_TetR"/>
</dbReference>
<dbReference type="InterPro" id="IPR050109">
    <property type="entry name" value="HTH-type_TetR-like_transc_reg"/>
</dbReference>
<dbReference type="Proteomes" id="UP000557688">
    <property type="component" value="Unassembled WGS sequence"/>
</dbReference>
<reference evidence="6 8" key="2">
    <citation type="submission" date="2020-08" db="EMBL/GenBank/DDBJ databases">
        <title>Genomic Encyclopedia of Type Strains, Phase III (KMG-III): the genomes of soil and plant-associated and newly described type strains.</title>
        <authorList>
            <person name="Whitman W."/>
        </authorList>
    </citation>
    <scope>NUCLEOTIDE SEQUENCE [LARGE SCALE GENOMIC DNA]</scope>
    <source>
        <strain evidence="6 8">CECT 8088</strain>
    </source>
</reference>
<dbReference type="SUPFAM" id="SSF48498">
    <property type="entry name" value="Tetracyclin repressor-like, C-terminal domain"/>
    <property type="match status" value="1"/>
</dbReference>
<dbReference type="GO" id="GO:0003700">
    <property type="term" value="F:DNA-binding transcription factor activity"/>
    <property type="evidence" value="ECO:0007669"/>
    <property type="project" value="TreeGrafter"/>
</dbReference>
<feature type="DNA-binding region" description="H-T-H motif" evidence="4">
    <location>
        <begin position="33"/>
        <end position="52"/>
    </location>
</feature>
<dbReference type="PANTHER" id="PTHR30055">
    <property type="entry name" value="HTH-TYPE TRANSCRIPTIONAL REGULATOR RUTR"/>
    <property type="match status" value="1"/>
</dbReference>
<dbReference type="GO" id="GO:0000976">
    <property type="term" value="F:transcription cis-regulatory region binding"/>
    <property type="evidence" value="ECO:0007669"/>
    <property type="project" value="TreeGrafter"/>
</dbReference>
<dbReference type="RefSeq" id="WP_176621893.1">
    <property type="nucleotide sequence ID" value="NZ_JABXXQ010000016.1"/>
</dbReference>
<name>A0A839V2Q4_9PROT</name>
<evidence type="ECO:0000256" key="1">
    <source>
        <dbReference type="ARBA" id="ARBA00023015"/>
    </source>
</evidence>
<accession>A0A839V2Q4</accession>